<sequence>MSGAVGSLGVATAGRRAAPSDGASVFIWSQSDTSSINRLPSPAHRSFTIFMQTILTYLSRTLRATALASAVLIAPATAQTATWQWGLQSTNPTPTDGSLCDGNDVATDAAGRVYVGGVAEGFQSTMLATRSFGSAGSIGPGRNGFIAQATAAGSWAWLAPATALGADDSGETSATVTAVAVAAAGDVYAAGFARGSSLRIGTVSQALPGTGRSMWVARLNSSGVCQWVRVVESLPSHPKLAYDPSTGGVALASTYYGAVSFGTFALPAPGSGSALCVARLSPAGQWQHASGVTGTANLISQVSVAVGPAGQVAVAGAQRTGTLTFGAQSLTAPAGADASFFVAQLSPANQWQWAVGSSTAPGTSTSNSAIIAFGVAYTPGGAVWISGRGTGGTTVGPATLAVVAGSGSTSYAGFVGQLSASGQWGTVQPVGASVPGLVAIGPLRTDGNGNAVVVGGLRGYSSAATAALGSTTLSAPANGLLLFTASLNSTGQWRYIGAMPTPAVLGGLNPVALALDGAGNAYVTGGLSGALTVGSSMLNGSFNPNSGNGFPGSDAMLLRQSNATVTAGRAAAAGSLALALSPNPARDLVTLRFPADGPAPGVVTVLDALGRTVLRVPVAAHAAAATLSVAGLAAGLYTVRAGAATGRLEVE</sequence>
<keyword evidence="2" id="KW-1185">Reference proteome</keyword>
<gene>
    <name evidence="1" type="ORF">GCM10023185_09220</name>
</gene>
<dbReference type="PANTHER" id="PTHR35580">
    <property type="entry name" value="CELL SURFACE GLYCOPROTEIN (S-LAYER PROTEIN)-LIKE PROTEIN"/>
    <property type="match status" value="1"/>
</dbReference>
<organism evidence="1 2">
    <name type="scientific">Hymenobacter saemangeumensis</name>
    <dbReference type="NCBI Taxonomy" id="1084522"/>
    <lineage>
        <taxon>Bacteria</taxon>
        <taxon>Pseudomonadati</taxon>
        <taxon>Bacteroidota</taxon>
        <taxon>Cytophagia</taxon>
        <taxon>Cytophagales</taxon>
        <taxon>Hymenobacteraceae</taxon>
        <taxon>Hymenobacter</taxon>
    </lineage>
</organism>
<evidence type="ECO:0008006" key="3">
    <source>
        <dbReference type="Google" id="ProtNLM"/>
    </source>
</evidence>
<accession>A0ABP8I447</accession>
<protein>
    <recommendedName>
        <fullName evidence="3">T9SS type A sorting domain-containing protein</fullName>
    </recommendedName>
</protein>
<proteinExistence type="predicted"/>
<dbReference type="Proteomes" id="UP001501153">
    <property type="component" value="Unassembled WGS sequence"/>
</dbReference>
<evidence type="ECO:0000313" key="1">
    <source>
        <dbReference type="EMBL" id="GAA4350965.1"/>
    </source>
</evidence>
<dbReference type="PANTHER" id="PTHR35580:SF1">
    <property type="entry name" value="PHYTASE-LIKE DOMAIN-CONTAINING PROTEIN"/>
    <property type="match status" value="1"/>
</dbReference>
<reference evidence="2" key="1">
    <citation type="journal article" date="2019" name="Int. J. Syst. Evol. Microbiol.">
        <title>The Global Catalogue of Microorganisms (GCM) 10K type strain sequencing project: providing services to taxonomists for standard genome sequencing and annotation.</title>
        <authorList>
            <consortium name="The Broad Institute Genomics Platform"/>
            <consortium name="The Broad Institute Genome Sequencing Center for Infectious Disease"/>
            <person name="Wu L."/>
            <person name="Ma J."/>
        </authorList>
    </citation>
    <scope>NUCLEOTIDE SEQUENCE [LARGE SCALE GENOMIC DNA]</scope>
    <source>
        <strain evidence="2">JCM 17923</strain>
    </source>
</reference>
<dbReference type="InterPro" id="IPR052918">
    <property type="entry name" value="Motility_Chemotaxis_Reg"/>
</dbReference>
<comment type="caution">
    <text evidence="1">The sequence shown here is derived from an EMBL/GenBank/DDBJ whole genome shotgun (WGS) entry which is preliminary data.</text>
</comment>
<dbReference type="EMBL" id="BAABGZ010000013">
    <property type="protein sequence ID" value="GAA4350965.1"/>
    <property type="molecule type" value="Genomic_DNA"/>
</dbReference>
<evidence type="ECO:0000313" key="2">
    <source>
        <dbReference type="Proteomes" id="UP001501153"/>
    </source>
</evidence>
<name>A0ABP8I447_9BACT</name>